<dbReference type="Gene3D" id="3.30.1240.10">
    <property type="match status" value="1"/>
</dbReference>
<dbReference type="OrthoDB" id="306707at2"/>
<organism evidence="1 2">
    <name type="scientific">Coprobacillus cateniformis</name>
    <dbReference type="NCBI Taxonomy" id="100884"/>
    <lineage>
        <taxon>Bacteria</taxon>
        <taxon>Bacillati</taxon>
        <taxon>Bacillota</taxon>
        <taxon>Erysipelotrichia</taxon>
        <taxon>Erysipelotrichales</taxon>
        <taxon>Coprobacillaceae</taxon>
        <taxon>Coprobacillus</taxon>
    </lineage>
</organism>
<dbReference type="STRING" id="100884.GCA_000269565_01450"/>
<dbReference type="InterPro" id="IPR023214">
    <property type="entry name" value="HAD_sf"/>
</dbReference>
<dbReference type="eggNOG" id="COG0561">
    <property type="taxonomic scope" value="Bacteria"/>
</dbReference>
<dbReference type="RefSeq" id="WP_008787378.1">
    <property type="nucleotide sequence ID" value="NZ_AKCB01000001.1"/>
</dbReference>
<dbReference type="Proteomes" id="UP000003157">
    <property type="component" value="Unassembled WGS sequence"/>
</dbReference>
<evidence type="ECO:0000313" key="1">
    <source>
        <dbReference type="EMBL" id="EFW06713.1"/>
    </source>
</evidence>
<dbReference type="EMBL" id="ADKX01000001">
    <property type="protein sequence ID" value="EFW06713.1"/>
    <property type="molecule type" value="Genomic_DNA"/>
</dbReference>
<comment type="caution">
    <text evidence="1">The sequence shown here is derived from an EMBL/GenBank/DDBJ whole genome shotgun (WGS) entry which is preliminary data.</text>
</comment>
<dbReference type="NCBIfam" id="TIGR01484">
    <property type="entry name" value="HAD-SF-IIB"/>
    <property type="match status" value="1"/>
</dbReference>
<reference evidence="1 2" key="1">
    <citation type="submission" date="2010-12" db="EMBL/GenBank/DDBJ databases">
        <title>The Genome Sequence of Coprobacillus sp. strain 29_1.</title>
        <authorList>
            <consortium name="The Broad Institute Genome Sequencing Platform"/>
            <person name="Earl A."/>
            <person name="Ward D."/>
            <person name="Feldgarden M."/>
            <person name="Gevers D."/>
            <person name="Daigneault M."/>
            <person name="Sibley C.D."/>
            <person name="White A."/>
            <person name="Strauss J."/>
            <person name="Allen-Vercoe E."/>
            <person name="Young S.K."/>
            <person name="Zeng Q."/>
            <person name="Gargeya S."/>
            <person name="Fitzgerald M."/>
            <person name="Haas B."/>
            <person name="Abouelleil A."/>
            <person name="Alvarado L."/>
            <person name="Arachchi H.M."/>
            <person name="Berlin A."/>
            <person name="Brown A."/>
            <person name="Chapman S.B."/>
            <person name="Chen Z."/>
            <person name="Dunbar C."/>
            <person name="Freedman E."/>
            <person name="Gearin G."/>
            <person name="Gellesch M."/>
            <person name="Goldberg J."/>
            <person name="Griggs A."/>
            <person name="Gujja S."/>
            <person name="Heilman E."/>
            <person name="Heiman D."/>
            <person name="Howarth C."/>
            <person name="Larson L."/>
            <person name="Lui A."/>
            <person name="MacDonald P.J.P."/>
            <person name="Mehta T."/>
            <person name="Montmayeur A."/>
            <person name="Murphy C."/>
            <person name="Neiman D."/>
            <person name="Pearson M."/>
            <person name="Priest M."/>
            <person name="Roberts A."/>
            <person name="Saif S."/>
            <person name="Shea T."/>
            <person name="Shenoy N."/>
            <person name="Sisk P."/>
            <person name="Stolte C."/>
            <person name="Sykes S."/>
            <person name="White J."/>
            <person name="Yandava C."/>
            <person name="Nusbaum C."/>
            <person name="Birren B."/>
        </authorList>
    </citation>
    <scope>NUCLEOTIDE SEQUENCE [LARGE SCALE GENOMIC DNA]</scope>
    <source>
        <strain evidence="1 2">29_1</strain>
    </source>
</reference>
<proteinExistence type="predicted"/>
<dbReference type="Gene3D" id="3.40.50.1000">
    <property type="entry name" value="HAD superfamily/HAD-like"/>
    <property type="match status" value="1"/>
</dbReference>
<dbReference type="GO" id="GO:0005829">
    <property type="term" value="C:cytosol"/>
    <property type="evidence" value="ECO:0007669"/>
    <property type="project" value="TreeGrafter"/>
</dbReference>
<dbReference type="GO" id="GO:0016791">
    <property type="term" value="F:phosphatase activity"/>
    <property type="evidence" value="ECO:0007669"/>
    <property type="project" value="TreeGrafter"/>
</dbReference>
<dbReference type="SUPFAM" id="SSF56784">
    <property type="entry name" value="HAD-like"/>
    <property type="match status" value="1"/>
</dbReference>
<sequence length="250" mass="28795">MKLLASDFDNTLWFHDHMKERDVKTIKEFQKQGNLFGVCTGRCLQGIVNPSQPYNLEHDFYILLSGALILNKDKNVIFEKQIPLSLVKEIYNFLDQKDTSIVYQDVMYKVYKTKKPDYHGVYIDSIDDLKTETVSAFSFHYELDELEKAAIATDLIHQKYGDIIEAYQNNQHIDLVAKGCSKGNGIKIIQEYFQLDIKNVYGIGDSWNDLPMLDVIKNGYSFTYAPAQVQRHAKTIVETLADCIKDIESE</sequence>
<protein>
    <submittedName>
        <fullName evidence="1">Uncharacterized protein</fullName>
    </submittedName>
</protein>
<dbReference type="Pfam" id="PF08282">
    <property type="entry name" value="Hydrolase_3"/>
    <property type="match status" value="1"/>
</dbReference>
<evidence type="ECO:0000313" key="2">
    <source>
        <dbReference type="Proteomes" id="UP000003157"/>
    </source>
</evidence>
<keyword evidence="2" id="KW-1185">Reference proteome</keyword>
<accession>E7G662</accession>
<dbReference type="GeneID" id="78229326"/>
<dbReference type="InterPro" id="IPR036412">
    <property type="entry name" value="HAD-like_sf"/>
</dbReference>
<dbReference type="AlphaFoldDB" id="E7G662"/>
<dbReference type="PANTHER" id="PTHR10000:SF8">
    <property type="entry name" value="HAD SUPERFAMILY HYDROLASE-LIKE, TYPE 3"/>
    <property type="match status" value="1"/>
</dbReference>
<dbReference type="InterPro" id="IPR006379">
    <property type="entry name" value="HAD-SF_hydro_IIB"/>
</dbReference>
<gene>
    <name evidence="1" type="ORF">HMPREF9488_00250</name>
</gene>
<dbReference type="GO" id="GO:0000287">
    <property type="term" value="F:magnesium ion binding"/>
    <property type="evidence" value="ECO:0007669"/>
    <property type="project" value="TreeGrafter"/>
</dbReference>
<name>E7G662_9FIRM</name>
<dbReference type="PANTHER" id="PTHR10000">
    <property type="entry name" value="PHOSPHOSERINE PHOSPHATASE"/>
    <property type="match status" value="1"/>
</dbReference>
<dbReference type="HOGENOM" id="CLU_044146_3_2_9"/>